<feature type="transmembrane region" description="Helical" evidence="1">
    <location>
        <begin position="123"/>
        <end position="146"/>
    </location>
</feature>
<dbReference type="AlphaFoldDB" id="A0A2J7TFH8"/>
<evidence type="ECO:0000313" key="3">
    <source>
        <dbReference type="Proteomes" id="UP000236286"/>
    </source>
</evidence>
<dbReference type="RefSeq" id="WP_102844256.1">
    <property type="nucleotide sequence ID" value="NZ_PDZR01000015.1"/>
</dbReference>
<comment type="caution">
    <text evidence="2">The sequence shown here is derived from an EMBL/GenBank/DDBJ whole genome shotgun (WGS) entry which is preliminary data.</text>
</comment>
<protein>
    <submittedName>
        <fullName evidence="2">Uncharacterized protein</fullName>
    </submittedName>
</protein>
<name>A0A2J7TFH8_METSI</name>
<evidence type="ECO:0000313" key="2">
    <source>
        <dbReference type="EMBL" id="PNG25518.1"/>
    </source>
</evidence>
<keyword evidence="1" id="KW-0812">Transmembrane</keyword>
<accession>A0A2J7TFH8</accession>
<dbReference type="OrthoDB" id="8444784at2"/>
<feature type="transmembrane region" description="Helical" evidence="1">
    <location>
        <begin position="75"/>
        <end position="103"/>
    </location>
</feature>
<keyword evidence="1" id="KW-1133">Transmembrane helix</keyword>
<organism evidence="2 3">
    <name type="scientific">Methylocella silvestris</name>
    <dbReference type="NCBI Taxonomy" id="199596"/>
    <lineage>
        <taxon>Bacteria</taxon>
        <taxon>Pseudomonadati</taxon>
        <taxon>Pseudomonadota</taxon>
        <taxon>Alphaproteobacteria</taxon>
        <taxon>Hyphomicrobiales</taxon>
        <taxon>Beijerinckiaceae</taxon>
        <taxon>Methylocella</taxon>
    </lineage>
</organism>
<feature type="transmembrane region" description="Helical" evidence="1">
    <location>
        <begin position="6"/>
        <end position="27"/>
    </location>
</feature>
<keyword evidence="1" id="KW-0472">Membrane</keyword>
<reference evidence="2 3" key="1">
    <citation type="submission" date="2017-10" db="EMBL/GenBank/DDBJ databases">
        <title>Genome announcement of Methylocella silvestris TVC from permafrost.</title>
        <authorList>
            <person name="Wang J."/>
            <person name="Geng K."/>
            <person name="Ul-Haque F."/>
            <person name="Crombie A.T."/>
            <person name="Street L.E."/>
            <person name="Wookey P.A."/>
            <person name="Murrell J.C."/>
            <person name="Pratscher J."/>
        </authorList>
    </citation>
    <scope>NUCLEOTIDE SEQUENCE [LARGE SCALE GENOMIC DNA]</scope>
    <source>
        <strain evidence="2 3">TVC</strain>
    </source>
</reference>
<sequence>MIALLLPILNALFGGFIKPFVAAWTNYERAKLDLNEKGFEAAASSDAAVMSQALKSDIELNALKVQVYGQPVNRLIMLIAGVPPAIHFGLVFLDTILAAKFLFGAPGPLGVPKLPAPYDTFEWAIVSSFFLVHAVALGAGNVSAWLSRKGG</sequence>
<dbReference type="Proteomes" id="UP000236286">
    <property type="component" value="Unassembled WGS sequence"/>
</dbReference>
<dbReference type="EMBL" id="PDZR01000015">
    <property type="protein sequence ID" value="PNG25518.1"/>
    <property type="molecule type" value="Genomic_DNA"/>
</dbReference>
<evidence type="ECO:0000256" key="1">
    <source>
        <dbReference type="SAM" id="Phobius"/>
    </source>
</evidence>
<gene>
    <name evidence="2" type="ORF">CR492_13465</name>
</gene>
<proteinExistence type="predicted"/>